<dbReference type="AlphaFoldDB" id="A0A068WKW5"/>
<dbReference type="OrthoDB" id="10315025at2759"/>
<proteinExistence type="predicted"/>
<sequence>MQFPFLLQISFLTSLLYGGLDALVDIPCKHGVCAINVKPRTNVSAKLVPPFRIVASHPIFSPINCNRLKEVCTQFDDEVIALTGTFGRFNVRNITFDCYPKGLSTLEVLRKGESVPKASGKHAALSPHYIRVNEKGQLEGSPQIVVSCHYSGVLIPYLTTGESRVDRVMQTPTNGVCPPNIVCHRKVQRLSFYGRVGDKKVTYFLRGSFPEERLTVNLIPKG</sequence>
<dbReference type="EMBL" id="LK028578">
    <property type="protein sequence ID" value="CDS18284.1"/>
    <property type="molecule type" value="Genomic_DNA"/>
</dbReference>
<gene>
    <name evidence="2" type="ORF">EgrG_000604800</name>
</gene>
<feature type="chain" id="PRO_5033710773" evidence="1">
    <location>
        <begin position="23"/>
        <end position="222"/>
    </location>
</feature>
<evidence type="ECO:0000313" key="3">
    <source>
        <dbReference type="Proteomes" id="UP000492820"/>
    </source>
</evidence>
<organism evidence="2">
    <name type="scientific">Echinococcus granulosus</name>
    <name type="common">Hydatid tapeworm</name>
    <dbReference type="NCBI Taxonomy" id="6210"/>
    <lineage>
        <taxon>Eukaryota</taxon>
        <taxon>Metazoa</taxon>
        <taxon>Spiralia</taxon>
        <taxon>Lophotrochozoa</taxon>
        <taxon>Platyhelminthes</taxon>
        <taxon>Cestoda</taxon>
        <taxon>Eucestoda</taxon>
        <taxon>Cyclophyllidea</taxon>
        <taxon>Taeniidae</taxon>
        <taxon>Echinococcus</taxon>
        <taxon>Echinococcus granulosus group</taxon>
    </lineage>
</organism>
<dbReference type="Proteomes" id="UP000492820">
    <property type="component" value="Unassembled WGS sequence"/>
</dbReference>
<reference evidence="2 3" key="1">
    <citation type="journal article" date="2013" name="Nature">
        <title>The genomes of four tapeworm species reveal adaptations to parasitism.</title>
        <authorList>
            <person name="Tsai I.J."/>
            <person name="Zarowiecki M."/>
            <person name="Holroyd N."/>
            <person name="Garciarrubio A."/>
            <person name="Sanchez-Flores A."/>
            <person name="Brooks K.L."/>
            <person name="Tracey A."/>
            <person name="Bobes R.J."/>
            <person name="Fragoso G."/>
            <person name="Sciutto E."/>
            <person name="Aslett M."/>
            <person name="Beasley H."/>
            <person name="Bennett H.M."/>
            <person name="Cai J."/>
            <person name="Camicia F."/>
            <person name="Clark R."/>
            <person name="Cucher M."/>
            <person name="De Silva N."/>
            <person name="Day T.A."/>
            <person name="Deplazes P."/>
            <person name="Estrada K."/>
            <person name="Fernandez C."/>
            <person name="Holland P.W."/>
            <person name="Hou J."/>
            <person name="Hu S."/>
            <person name="Huckvale T."/>
            <person name="Hung S.S."/>
            <person name="Kamenetzky L."/>
            <person name="Keane J.A."/>
            <person name="Kiss F."/>
            <person name="Koziol U."/>
            <person name="Lambert O."/>
            <person name="Liu K."/>
            <person name="Luo X."/>
            <person name="Luo Y."/>
            <person name="Macchiaroli N."/>
            <person name="Nichol S."/>
            <person name="Paps J."/>
            <person name="Parkinson J."/>
            <person name="Pouchkina-Stantcheva N."/>
            <person name="Riddiford N."/>
            <person name="Rosenzvit M."/>
            <person name="Salinas G."/>
            <person name="Wasmuth J.D."/>
            <person name="Zamanian M."/>
            <person name="Zheng Y."/>
            <person name="Cai X."/>
            <person name="Soberon X."/>
            <person name="Olson P.D."/>
            <person name="Laclette J.P."/>
            <person name="Brehm K."/>
            <person name="Berriman M."/>
            <person name="Garciarrubio A."/>
            <person name="Bobes R.J."/>
            <person name="Fragoso G."/>
            <person name="Sanchez-Flores A."/>
            <person name="Estrada K."/>
            <person name="Cevallos M.A."/>
            <person name="Morett E."/>
            <person name="Gonzalez V."/>
            <person name="Portillo T."/>
            <person name="Ochoa-Leyva A."/>
            <person name="Jose M.V."/>
            <person name="Sciutto E."/>
            <person name="Landa A."/>
            <person name="Jimenez L."/>
            <person name="Valdes V."/>
            <person name="Carrero J.C."/>
            <person name="Larralde C."/>
            <person name="Morales-Montor J."/>
            <person name="Limon-Lason J."/>
            <person name="Soberon X."/>
            <person name="Laclette J.P."/>
        </authorList>
    </citation>
    <scope>NUCLEOTIDE SEQUENCE [LARGE SCALE GENOMIC DNA]</scope>
</reference>
<reference evidence="2" key="2">
    <citation type="submission" date="2014-06" db="EMBL/GenBank/DDBJ databases">
        <authorList>
            <person name="Aslett M."/>
        </authorList>
    </citation>
    <scope>NUCLEOTIDE SEQUENCE</scope>
</reference>
<feature type="signal peptide" evidence="1">
    <location>
        <begin position="1"/>
        <end position="22"/>
    </location>
</feature>
<evidence type="ECO:0000313" key="2">
    <source>
        <dbReference type="EMBL" id="CDS18284.1"/>
    </source>
</evidence>
<reference evidence="4" key="3">
    <citation type="submission" date="2020-10" db="UniProtKB">
        <authorList>
            <consortium name="WormBaseParasite"/>
        </authorList>
    </citation>
    <scope>IDENTIFICATION</scope>
</reference>
<name>A0A068WKW5_ECHGR</name>
<accession>A0A068WKW5</accession>
<dbReference type="WBParaSite" id="EgrG_000604800">
    <property type="protein sequence ID" value="EgrG_000604800"/>
    <property type="gene ID" value="EgrG_000604800"/>
</dbReference>
<evidence type="ECO:0000256" key="1">
    <source>
        <dbReference type="SAM" id="SignalP"/>
    </source>
</evidence>
<evidence type="ECO:0000313" key="4">
    <source>
        <dbReference type="WBParaSite" id="EgrG_000604800"/>
    </source>
</evidence>
<protein>
    <submittedName>
        <fullName evidence="2 4">Uncharacterized protein</fullName>
    </submittedName>
</protein>
<keyword evidence="1" id="KW-0732">Signal</keyword>